<evidence type="ECO:0000313" key="4">
    <source>
        <dbReference type="EMBL" id="KAF4664669.1"/>
    </source>
</evidence>
<reference evidence="5 6" key="1">
    <citation type="submission" date="2020-04" db="EMBL/GenBank/DDBJ databases">
        <title>Perkinsus olseni comparative genomics.</title>
        <authorList>
            <person name="Bogema D.R."/>
        </authorList>
    </citation>
    <scope>NUCLEOTIDE SEQUENCE [LARGE SCALE GENOMIC DNA]</scope>
    <source>
        <strain evidence="3">ATCC PRA-179</strain>
        <strain evidence="4">ATCC PRA-31</strain>
    </source>
</reference>
<protein>
    <recommendedName>
        <fullName evidence="7">Cyclin-dependent kinase 8</fullName>
    </recommendedName>
</protein>
<dbReference type="EMBL" id="JABANN010000253">
    <property type="protein sequence ID" value="KAF4664669.1"/>
    <property type="molecule type" value="Genomic_DNA"/>
</dbReference>
<dbReference type="OrthoDB" id="10393411at2759"/>
<dbReference type="Proteomes" id="UP000570595">
    <property type="component" value="Unassembled WGS sequence"/>
</dbReference>
<evidence type="ECO:0000256" key="2">
    <source>
        <dbReference type="SAM" id="SignalP"/>
    </source>
</evidence>
<gene>
    <name evidence="4" type="ORF">FOL46_004101</name>
    <name evidence="3" type="ORF">FOZ61_004318</name>
</gene>
<evidence type="ECO:0000313" key="5">
    <source>
        <dbReference type="Proteomes" id="UP000570595"/>
    </source>
</evidence>
<evidence type="ECO:0000256" key="1">
    <source>
        <dbReference type="SAM" id="MobiDB-lite"/>
    </source>
</evidence>
<evidence type="ECO:0000313" key="3">
    <source>
        <dbReference type="EMBL" id="KAF4660014.1"/>
    </source>
</evidence>
<name>A0A7J6LZF3_PEROL</name>
<accession>A0A7J6LZF3</accession>
<organism evidence="4 6">
    <name type="scientific">Perkinsus olseni</name>
    <name type="common">Perkinsus atlanticus</name>
    <dbReference type="NCBI Taxonomy" id="32597"/>
    <lineage>
        <taxon>Eukaryota</taxon>
        <taxon>Sar</taxon>
        <taxon>Alveolata</taxon>
        <taxon>Perkinsozoa</taxon>
        <taxon>Perkinsea</taxon>
        <taxon>Perkinsida</taxon>
        <taxon>Perkinsidae</taxon>
        <taxon>Perkinsus</taxon>
    </lineage>
</organism>
<evidence type="ECO:0000313" key="6">
    <source>
        <dbReference type="Proteomes" id="UP000572268"/>
    </source>
</evidence>
<feature type="chain" id="PRO_5036205414" description="Cyclin-dependent kinase 8" evidence="2">
    <location>
        <begin position="22"/>
        <end position="477"/>
    </location>
</feature>
<feature type="region of interest" description="Disordered" evidence="1">
    <location>
        <begin position="435"/>
        <end position="477"/>
    </location>
</feature>
<feature type="compositionally biased region" description="Polar residues" evidence="1">
    <location>
        <begin position="221"/>
        <end position="232"/>
    </location>
</feature>
<evidence type="ECO:0008006" key="7">
    <source>
        <dbReference type="Google" id="ProtNLM"/>
    </source>
</evidence>
<feature type="region of interest" description="Disordered" evidence="1">
    <location>
        <begin position="221"/>
        <end position="246"/>
    </location>
</feature>
<keyword evidence="2" id="KW-0732">Signal</keyword>
<comment type="caution">
    <text evidence="4">The sequence shown here is derived from an EMBL/GenBank/DDBJ whole genome shotgun (WGS) entry which is preliminary data.</text>
</comment>
<feature type="signal peptide" evidence="2">
    <location>
        <begin position="1"/>
        <end position="21"/>
    </location>
</feature>
<sequence>MSVSPVARALVLSLVIQQVGSAAMRPRRPLAPAYYISSEDVNFLGKSIRVKVRVRALDPTDDNRALMRVTIGGDGRVIEMPRYAEIKRYNALNTDRFFIPGEIGGSNNVFQRQCFTVERNNWSKEYFEEVARGLGIPPAAWVRPGFRLCPFGDFWVISLGRAGAYNLTYPVKLNEYAVVNRRAGFYRNSDDLTVRTTQSRDTSEYGSTLKVSQVTMQAIPSHMPSESATPTRTWAAPSYSDDSPDKTAPEIATTLPIISEARQVIETSTMLPAVGSYVNIEATEHLNTVSLELSGEGQKSLVASLLISCITARCLQSTLPKDNSMYFHLIPSKEGNGDALVFAPPPLALLPFNDCLFVDATDRHDHNKIAEAFTDAGDTFEISNFMPATIFVCWSQDRAAWDLWLGTKIDRLGAVSPARVVPLAYTDGVPTINSSVTPEQLLGENSQNAPSEEAYRGRRKRRRSSTSGVERVENLLK</sequence>
<feature type="compositionally biased region" description="Polar residues" evidence="1">
    <location>
        <begin position="435"/>
        <end position="450"/>
    </location>
</feature>
<dbReference type="Proteomes" id="UP000572268">
    <property type="component" value="Unassembled WGS sequence"/>
</dbReference>
<proteinExistence type="predicted"/>
<dbReference type="EMBL" id="JABAHT010000247">
    <property type="protein sequence ID" value="KAF4660014.1"/>
    <property type="molecule type" value="Genomic_DNA"/>
</dbReference>
<dbReference type="AlphaFoldDB" id="A0A7J6LZF3"/>